<protein>
    <recommendedName>
        <fullName evidence="5">FAD-binding domain-containing protein</fullName>
    </recommendedName>
</protein>
<accession>G0S332</accession>
<reference evidence="6 7" key="1">
    <citation type="journal article" date="2011" name="Cell">
        <title>Insight into structure and assembly of the nuclear pore complex by utilizing the genome of a eukaryotic thermophile.</title>
        <authorList>
            <person name="Amlacher S."/>
            <person name="Sarges P."/>
            <person name="Flemming D."/>
            <person name="van Noort V."/>
            <person name="Kunze R."/>
            <person name="Devos D.P."/>
            <person name="Arumugam M."/>
            <person name="Bork P."/>
            <person name="Hurt E."/>
        </authorList>
    </citation>
    <scope>NUCLEOTIDE SEQUENCE [LARGE SCALE GENOMIC DNA]</scope>
    <source>
        <strain evidence="7">DSM 1495 / CBS 144.50 / IMI 039719</strain>
    </source>
</reference>
<dbReference type="PANTHER" id="PTHR46720:SF3">
    <property type="entry name" value="FAD-BINDING DOMAIN-CONTAINING PROTEIN-RELATED"/>
    <property type="match status" value="1"/>
</dbReference>
<dbReference type="PRINTS" id="PR00420">
    <property type="entry name" value="RNGMNOXGNASE"/>
</dbReference>
<keyword evidence="7" id="KW-1185">Reference proteome</keyword>
<evidence type="ECO:0000256" key="1">
    <source>
        <dbReference type="ARBA" id="ARBA00007992"/>
    </source>
</evidence>
<dbReference type="GeneID" id="18255986"/>
<name>G0S332_CHATD</name>
<dbReference type="GO" id="GO:0016491">
    <property type="term" value="F:oxidoreductase activity"/>
    <property type="evidence" value="ECO:0007669"/>
    <property type="project" value="UniProtKB-KW"/>
</dbReference>
<evidence type="ECO:0000256" key="4">
    <source>
        <dbReference type="ARBA" id="ARBA00023002"/>
    </source>
</evidence>
<dbReference type="GO" id="GO:0071949">
    <property type="term" value="F:FAD binding"/>
    <property type="evidence" value="ECO:0007669"/>
    <property type="project" value="InterPro"/>
</dbReference>
<evidence type="ECO:0000313" key="6">
    <source>
        <dbReference type="EMBL" id="EGS22415.1"/>
    </source>
</evidence>
<dbReference type="InterPro" id="IPR051104">
    <property type="entry name" value="FAD_monoxygenase"/>
</dbReference>
<evidence type="ECO:0000256" key="2">
    <source>
        <dbReference type="ARBA" id="ARBA00022630"/>
    </source>
</evidence>
<dbReference type="RefSeq" id="XP_006692434.1">
    <property type="nucleotide sequence ID" value="XM_006692371.1"/>
</dbReference>
<dbReference type="AlphaFoldDB" id="G0S332"/>
<dbReference type="InterPro" id="IPR002938">
    <property type="entry name" value="FAD-bd"/>
</dbReference>
<feature type="domain" description="FAD-binding" evidence="5">
    <location>
        <begin position="329"/>
        <end position="407"/>
    </location>
</feature>
<dbReference type="EMBL" id="GL988040">
    <property type="protein sequence ID" value="EGS22415.1"/>
    <property type="molecule type" value="Genomic_DNA"/>
</dbReference>
<keyword evidence="2" id="KW-0285">Flavoprotein</keyword>
<dbReference type="KEGG" id="cthr:CTHT_0019480"/>
<dbReference type="GO" id="GO:0044550">
    <property type="term" value="P:secondary metabolite biosynthetic process"/>
    <property type="evidence" value="ECO:0007669"/>
    <property type="project" value="TreeGrafter"/>
</dbReference>
<organism evidence="7">
    <name type="scientific">Chaetomium thermophilum (strain DSM 1495 / CBS 144.50 / IMI 039719)</name>
    <name type="common">Thermochaetoides thermophila</name>
    <dbReference type="NCBI Taxonomy" id="759272"/>
    <lineage>
        <taxon>Eukaryota</taxon>
        <taxon>Fungi</taxon>
        <taxon>Dikarya</taxon>
        <taxon>Ascomycota</taxon>
        <taxon>Pezizomycotina</taxon>
        <taxon>Sordariomycetes</taxon>
        <taxon>Sordariomycetidae</taxon>
        <taxon>Sordariales</taxon>
        <taxon>Chaetomiaceae</taxon>
        <taxon>Thermochaetoides</taxon>
    </lineage>
</organism>
<dbReference type="Proteomes" id="UP000008066">
    <property type="component" value="Unassembled WGS sequence"/>
</dbReference>
<evidence type="ECO:0000313" key="7">
    <source>
        <dbReference type="Proteomes" id="UP000008066"/>
    </source>
</evidence>
<keyword evidence="3" id="KW-0274">FAD</keyword>
<dbReference type="Pfam" id="PF01494">
    <property type="entry name" value="FAD_binding_3"/>
    <property type="match status" value="1"/>
</dbReference>
<dbReference type="InterPro" id="IPR036188">
    <property type="entry name" value="FAD/NAD-bd_sf"/>
</dbReference>
<evidence type="ECO:0000256" key="3">
    <source>
        <dbReference type="ARBA" id="ARBA00022827"/>
    </source>
</evidence>
<dbReference type="HOGENOM" id="CLU_009665_6_3_1"/>
<dbReference type="eggNOG" id="KOG2614">
    <property type="taxonomic scope" value="Eukaryota"/>
</dbReference>
<comment type="similarity">
    <text evidence="1">Belongs to the paxM FAD-dependent monooxygenase family.</text>
</comment>
<gene>
    <name evidence="6" type="ORF">CTHT_0019480</name>
</gene>
<evidence type="ECO:0000259" key="5">
    <source>
        <dbReference type="Pfam" id="PF01494"/>
    </source>
</evidence>
<dbReference type="OMA" id="PLNKGTR"/>
<sequence length="457" mass="50467">MDNQPSASDPEPPSPLGQTLSVAIIGGGVAGLALAAGLIKNPHLDVHVYEADSEIRDYGAGLTLHRNGLEAMAYIGPEIRKAYLDAAISIAEEENEETATEVYLACGEHAGQVIAELGRAKGRKSLSRADLIRALLTIIPKERVHFGERLAKIKSYNAKLREIRFTFEKDAQIYTANCLFGADGINSIVRKYILGANHPAASPKNTDNWYMYRIQIPMKVAREYGVDDRLTRTVPISLGPHGHLNCIPLNKGTRLSVGIALRNLKYQPYIKYSSASDPPLNRSDLPSIPSILTSVYHPITHPLLNLLSNPPIEGGKDIEVQIFAQPLQDLDRVDTYLRKGERQPITILGDAAHAALPFAGQGAAQAFEDAAILSCLFSMVKTRRHAFYAMTAYEQVRLERAQTVRDAARRYGLIYAWADNDGVRGEKRGVANFLRHYGKWMNELDIKAVVQEAKSKF</sequence>
<keyword evidence="4" id="KW-0560">Oxidoreductase</keyword>
<dbReference type="PANTHER" id="PTHR46720">
    <property type="entry name" value="HYDROXYLASE, PUTATIVE (AFU_ORTHOLOGUE AFUA_3G01460)-RELATED"/>
    <property type="match status" value="1"/>
</dbReference>
<dbReference type="STRING" id="759272.G0S332"/>
<dbReference type="Gene3D" id="3.50.50.60">
    <property type="entry name" value="FAD/NAD(P)-binding domain"/>
    <property type="match status" value="1"/>
</dbReference>
<dbReference type="OrthoDB" id="16820at2759"/>
<dbReference type="SUPFAM" id="SSF51905">
    <property type="entry name" value="FAD/NAD(P)-binding domain"/>
    <property type="match status" value="1"/>
</dbReference>
<proteinExistence type="inferred from homology"/>